<proteinExistence type="predicted"/>
<dbReference type="InterPro" id="IPR001841">
    <property type="entry name" value="Znf_RING"/>
</dbReference>
<protein>
    <recommendedName>
        <fullName evidence="7">von Willebrand and RING finger domain protein</fullName>
    </recommendedName>
</protein>
<feature type="domain" description="RING-type" evidence="3">
    <location>
        <begin position="135"/>
        <end position="181"/>
    </location>
</feature>
<dbReference type="GO" id="GO:0008270">
    <property type="term" value="F:zinc ion binding"/>
    <property type="evidence" value="ECO:0007669"/>
    <property type="project" value="UniProtKB-KW"/>
</dbReference>
<feature type="region of interest" description="Disordered" evidence="2">
    <location>
        <begin position="1"/>
        <end position="55"/>
    </location>
</feature>
<evidence type="ECO:0000313" key="6">
    <source>
        <dbReference type="Proteomes" id="UP001154252"/>
    </source>
</evidence>
<evidence type="ECO:0000256" key="1">
    <source>
        <dbReference type="PROSITE-ProRule" id="PRU00175"/>
    </source>
</evidence>
<keyword evidence="6" id="KW-1185">Reference proteome</keyword>
<keyword evidence="1" id="KW-0862">Zinc</keyword>
<dbReference type="PROSITE" id="PS50234">
    <property type="entry name" value="VWFA"/>
    <property type="match status" value="1"/>
</dbReference>
<organism evidence="5 6">
    <name type="scientific">Penicillium egyptiacum</name>
    <dbReference type="NCBI Taxonomy" id="1303716"/>
    <lineage>
        <taxon>Eukaryota</taxon>
        <taxon>Fungi</taxon>
        <taxon>Dikarya</taxon>
        <taxon>Ascomycota</taxon>
        <taxon>Pezizomycotina</taxon>
        <taxon>Eurotiomycetes</taxon>
        <taxon>Eurotiomycetidae</taxon>
        <taxon>Eurotiales</taxon>
        <taxon>Aspergillaceae</taxon>
        <taxon>Penicillium</taxon>
    </lineage>
</organism>
<dbReference type="SUPFAM" id="SSF57850">
    <property type="entry name" value="RING/U-box"/>
    <property type="match status" value="1"/>
</dbReference>
<dbReference type="Gene3D" id="3.40.50.410">
    <property type="entry name" value="von Willebrand factor, type A domain"/>
    <property type="match status" value="1"/>
</dbReference>
<dbReference type="SUPFAM" id="SSF50729">
    <property type="entry name" value="PH domain-like"/>
    <property type="match status" value="1"/>
</dbReference>
<dbReference type="AlphaFoldDB" id="A0A9W4K2T2"/>
<dbReference type="Gene3D" id="2.30.29.30">
    <property type="entry name" value="Pleckstrin-homology domain (PH domain)/Phosphotyrosine-binding domain (PTB)"/>
    <property type="match status" value="1"/>
</dbReference>
<feature type="compositionally biased region" description="Polar residues" evidence="2">
    <location>
        <begin position="1037"/>
        <end position="1059"/>
    </location>
</feature>
<feature type="compositionally biased region" description="Basic and acidic residues" evidence="2">
    <location>
        <begin position="1"/>
        <end position="10"/>
    </location>
</feature>
<dbReference type="PROSITE" id="PS50089">
    <property type="entry name" value="ZF_RING_2"/>
    <property type="match status" value="1"/>
</dbReference>
<dbReference type="InterPro" id="IPR011993">
    <property type="entry name" value="PH-like_dom_sf"/>
</dbReference>
<keyword evidence="1" id="KW-0479">Metal-binding</keyword>
<dbReference type="InterPro" id="IPR013083">
    <property type="entry name" value="Znf_RING/FYVE/PHD"/>
</dbReference>
<dbReference type="Pfam" id="PF15411">
    <property type="entry name" value="PH_10"/>
    <property type="match status" value="1"/>
</dbReference>
<dbReference type="PANTHER" id="PTHR10579:SF43">
    <property type="entry name" value="ZINC FINGER (C3HC4-TYPE RING FINGER) FAMILY PROTEIN"/>
    <property type="match status" value="1"/>
</dbReference>
<dbReference type="InterPro" id="IPR002035">
    <property type="entry name" value="VWF_A"/>
</dbReference>
<feature type="compositionally biased region" description="Basic and acidic residues" evidence="2">
    <location>
        <begin position="318"/>
        <end position="327"/>
    </location>
</feature>
<evidence type="ECO:0000313" key="5">
    <source>
        <dbReference type="EMBL" id="CAG8882999.1"/>
    </source>
</evidence>
<feature type="region of interest" description="Disordered" evidence="2">
    <location>
        <begin position="214"/>
        <end position="327"/>
    </location>
</feature>
<feature type="compositionally biased region" description="Basic and acidic residues" evidence="2">
    <location>
        <begin position="386"/>
        <end position="395"/>
    </location>
</feature>
<gene>
    <name evidence="5" type="ORF">PEGY_LOCUS317</name>
</gene>
<comment type="caution">
    <text evidence="5">The sequence shown here is derived from an EMBL/GenBank/DDBJ whole genome shotgun (WGS) entry which is preliminary data.</text>
</comment>
<reference evidence="5" key="1">
    <citation type="submission" date="2021-07" db="EMBL/GenBank/DDBJ databases">
        <authorList>
            <person name="Branca A.L. A."/>
        </authorList>
    </citation>
    <scope>NUCLEOTIDE SEQUENCE</scope>
</reference>
<feature type="region of interest" description="Disordered" evidence="2">
    <location>
        <begin position="1010"/>
        <end position="1059"/>
    </location>
</feature>
<sequence>MWKRSPRSEDYSGNNSTQHHLSELGFLGRSRKSKKFQSQPESSSRSPLRSFRSFTRGVIDRPSSSLFNQTDITRPRAPSTVVGSINSAYHEHAGLPAHSNRSRTSFNSRSGRTTGPMEVDRTHTRRERTFVGSECAVCEEPLEHTLRGERVLQLSCSHVSHEACFYEFLRECEGQYCPTCNAPLALDTSRGGNVLDIEKISNIVRSVTSNDTATVRSGLTTPTPWEPSSRRAPSESGSRYTSGTREAPPYTPSTRDPSYNPSAKELSYNPSRDPSYSRRDSRDTSSHRERVERLTVGSNPRQPHSRNGSAAGSSGEYNEGHHTSGRRHDYDVQAMESDLSPRPKVAKNPIPAPIVTVRSEFPTMNRSRQQQTLTCLITVEVPDANWRPDLDDLRHTPSGHSQPEEPYAGRVGGGQDARSIQYEPTENMEEVAEELRNRVDNWHGLEFQRFGKLRLHGHMRVGKDRDSWQELECYLFGEMLICVKEKKSGDSQFDATGRRKPVRCSLKGSILIKKHLKSIEVSSDEPILSLNLSVSELPCFYLRFQSRNQLETWRRSLIDLHPEAISRHNDYDYDNSGAEEDDYRGSRGIQRQASINSSYGAGKSINTAITDYTNPDYASPDAESPAINPVHIPLDLVVVIPVSSSMQGLKITLLRDALKFLVQNLGPRDRMGLVTFGSSGGGVPLVGMTTKSWAGWPKILESIRPVGQKSLRADVVEGANVAMDLLMQRKFNNPVSTILLISDSSISDPESVDFVVSRAEAAKVTIHSFGLGLTHKPDTMIELSTRTKGSYSYVKDWMMLRECVAGCLGALQTTSHQNVKLKLRLPEGSPAKFVKISGALHTTKRATGKDAEAALGDLRFGDKRDVLVQLVIQPDNATQDNMPQDPWESLVSGLEALGGGSDGDEGRVLSVEEVPLIQADLTYGDLLRDGHLTHSPRPSLLAITMLPPNPRANGQRSSTPPIPPHPSIVQRRMELLTSDMLTRALTLVSRGQHDRAMHLLNETRSILKGLGKGGLPPLPPGASKSDADADSRGDTPVSASSPKSSTFGGTHSSASDTNTITPASAVDAQTMIALNADLESSLEWINHPAVFGRDSRKAVLQSIGVISSQRAYTFRTPSEAHWAQRVSGVRRLTERSQDWRETGDDALTEE</sequence>
<evidence type="ECO:0008006" key="7">
    <source>
        <dbReference type="Google" id="ProtNLM"/>
    </source>
</evidence>
<dbReference type="FunFam" id="3.40.50.410:FF:000014">
    <property type="entry name" value="von Willebrand and RING finger domain protein"/>
    <property type="match status" value="1"/>
</dbReference>
<dbReference type="Gene3D" id="3.30.40.10">
    <property type="entry name" value="Zinc/RING finger domain, C3HC4 (zinc finger)"/>
    <property type="match status" value="1"/>
</dbReference>
<feature type="region of interest" description="Disordered" evidence="2">
    <location>
        <begin position="92"/>
        <end position="119"/>
    </location>
</feature>
<dbReference type="SUPFAM" id="SSF53300">
    <property type="entry name" value="vWA-like"/>
    <property type="match status" value="1"/>
</dbReference>
<dbReference type="SMART" id="SM00233">
    <property type="entry name" value="PH"/>
    <property type="match status" value="1"/>
</dbReference>
<feature type="compositionally biased region" description="Polar residues" evidence="2">
    <location>
        <begin position="296"/>
        <end position="316"/>
    </location>
</feature>
<dbReference type="PANTHER" id="PTHR10579">
    <property type="entry name" value="CALCIUM-ACTIVATED CHLORIDE CHANNEL REGULATOR"/>
    <property type="match status" value="1"/>
</dbReference>
<dbReference type="InterPro" id="IPR001849">
    <property type="entry name" value="PH_domain"/>
</dbReference>
<keyword evidence="1" id="KW-0863">Zinc-finger</keyword>
<dbReference type="InterPro" id="IPR051266">
    <property type="entry name" value="CLCR"/>
</dbReference>
<evidence type="ECO:0000259" key="4">
    <source>
        <dbReference type="PROSITE" id="PS50234"/>
    </source>
</evidence>
<dbReference type="OrthoDB" id="299997at2759"/>
<feature type="domain" description="VWFA" evidence="4">
    <location>
        <begin position="635"/>
        <end position="808"/>
    </location>
</feature>
<feature type="compositionally biased region" description="Low complexity" evidence="2">
    <location>
        <begin position="102"/>
        <end position="115"/>
    </location>
</feature>
<evidence type="ECO:0000259" key="3">
    <source>
        <dbReference type="PROSITE" id="PS50089"/>
    </source>
</evidence>
<feature type="compositionally biased region" description="Polar residues" evidence="2">
    <location>
        <begin position="214"/>
        <end position="223"/>
    </location>
</feature>
<dbReference type="SMART" id="SM00327">
    <property type="entry name" value="VWA"/>
    <property type="match status" value="1"/>
</dbReference>
<dbReference type="InterPro" id="IPR036465">
    <property type="entry name" value="vWFA_dom_sf"/>
</dbReference>
<feature type="compositionally biased region" description="Polar residues" evidence="2">
    <location>
        <begin position="252"/>
        <end position="261"/>
    </location>
</feature>
<evidence type="ECO:0000256" key="2">
    <source>
        <dbReference type="SAM" id="MobiDB-lite"/>
    </source>
</evidence>
<feature type="compositionally biased region" description="Polar residues" evidence="2">
    <location>
        <begin position="235"/>
        <end position="244"/>
    </location>
</feature>
<dbReference type="Proteomes" id="UP001154252">
    <property type="component" value="Unassembled WGS sequence"/>
</dbReference>
<feature type="compositionally biased region" description="Low complexity" evidence="2">
    <location>
        <begin position="36"/>
        <end position="54"/>
    </location>
</feature>
<feature type="region of interest" description="Disordered" evidence="2">
    <location>
        <begin position="386"/>
        <end position="417"/>
    </location>
</feature>
<dbReference type="Pfam" id="PF00092">
    <property type="entry name" value="VWA"/>
    <property type="match status" value="1"/>
</dbReference>
<name>A0A9W4K2T2_9EURO</name>
<accession>A0A9W4K2T2</accession>
<feature type="compositionally biased region" description="Basic and acidic residues" evidence="2">
    <location>
        <begin position="275"/>
        <end position="293"/>
    </location>
</feature>
<dbReference type="EMBL" id="CAJVRC010000459">
    <property type="protein sequence ID" value="CAG8882999.1"/>
    <property type="molecule type" value="Genomic_DNA"/>
</dbReference>